<feature type="transmembrane region" description="Helical" evidence="1">
    <location>
        <begin position="188"/>
        <end position="210"/>
    </location>
</feature>
<dbReference type="EMBL" id="JBHTJP010000032">
    <property type="protein sequence ID" value="MFD0975786.1"/>
    <property type="molecule type" value="Genomic_DNA"/>
</dbReference>
<keyword evidence="1" id="KW-0812">Transmembrane</keyword>
<feature type="domain" description="YdbS-like PH" evidence="2">
    <location>
        <begin position="267"/>
        <end position="330"/>
    </location>
</feature>
<feature type="domain" description="YdbS-like PH" evidence="2">
    <location>
        <begin position="408"/>
        <end position="483"/>
    </location>
</feature>
<dbReference type="Pfam" id="PF03703">
    <property type="entry name" value="bPH_2"/>
    <property type="match status" value="3"/>
</dbReference>
<name>A0ABW3ICT2_9FLAO</name>
<evidence type="ECO:0000313" key="3">
    <source>
        <dbReference type="EMBL" id="MFD0975786.1"/>
    </source>
</evidence>
<feature type="transmembrane region" description="Helical" evidence="1">
    <location>
        <begin position="49"/>
        <end position="72"/>
    </location>
</feature>
<dbReference type="Proteomes" id="UP001597100">
    <property type="component" value="Unassembled WGS sequence"/>
</dbReference>
<accession>A0ABW3ICT2</accession>
<feature type="domain" description="YdbS-like PH" evidence="2">
    <location>
        <begin position="76"/>
        <end position="151"/>
    </location>
</feature>
<evidence type="ECO:0000313" key="4">
    <source>
        <dbReference type="Proteomes" id="UP001597100"/>
    </source>
</evidence>
<dbReference type="PANTHER" id="PTHR34473">
    <property type="entry name" value="UPF0699 TRANSMEMBRANE PROTEIN YDBS"/>
    <property type="match status" value="1"/>
</dbReference>
<dbReference type="InterPro" id="IPR005182">
    <property type="entry name" value="YdbS-like_PH"/>
</dbReference>
<evidence type="ECO:0000259" key="2">
    <source>
        <dbReference type="Pfam" id="PF03703"/>
    </source>
</evidence>
<protein>
    <submittedName>
        <fullName evidence="3">PH domain-containing protein</fullName>
    </submittedName>
</protein>
<feature type="transmembrane region" description="Helical" evidence="1">
    <location>
        <begin position="386"/>
        <end position="406"/>
    </location>
</feature>
<feature type="transmembrane region" description="Helical" evidence="1">
    <location>
        <begin position="230"/>
        <end position="256"/>
    </location>
</feature>
<keyword evidence="1" id="KW-0472">Membrane</keyword>
<keyword evidence="1" id="KW-1133">Transmembrane helix</keyword>
<keyword evidence="4" id="KW-1185">Reference proteome</keyword>
<evidence type="ECO:0000256" key="1">
    <source>
        <dbReference type="SAM" id="Phobius"/>
    </source>
</evidence>
<proteinExistence type="predicted"/>
<comment type="caution">
    <text evidence="3">The sequence shown here is derived from an EMBL/GenBank/DDBJ whole genome shotgun (WGS) entry which is preliminary data.</text>
</comment>
<feature type="transmembrane region" description="Helical" evidence="1">
    <location>
        <begin position="12"/>
        <end position="29"/>
    </location>
</feature>
<feature type="transmembrane region" description="Helical" evidence="1">
    <location>
        <begin position="363"/>
        <end position="380"/>
    </location>
</feature>
<dbReference type="PIRSF" id="PIRSF026631">
    <property type="entry name" value="UCP026631"/>
    <property type="match status" value="1"/>
</dbReference>
<organism evidence="3 4">
    <name type="scientific">Salinimicrobium gaetbulicola</name>
    <dbReference type="NCBI Taxonomy" id="999702"/>
    <lineage>
        <taxon>Bacteria</taxon>
        <taxon>Pseudomonadati</taxon>
        <taxon>Bacteroidota</taxon>
        <taxon>Flavobacteriia</taxon>
        <taxon>Flavobacteriales</taxon>
        <taxon>Flavobacteriaceae</taxon>
        <taxon>Salinimicrobium</taxon>
    </lineage>
</organism>
<dbReference type="PANTHER" id="PTHR34473:SF2">
    <property type="entry name" value="UPF0699 TRANSMEMBRANE PROTEIN YDBT"/>
    <property type="match status" value="1"/>
</dbReference>
<dbReference type="RefSeq" id="WP_380736825.1">
    <property type="nucleotide sequence ID" value="NZ_JBHTJP010000032.1"/>
</dbReference>
<sequence>MPEYDFSKPQRQSGIGLILIFTTVLYHLVRNLWVIIVYFLVREVSQRTLLLATLGVIVVLFLSLLYSIAAFFKFKFHIDQENREFVLQKGVFSSDVINVPFSKIQQVNFKRNLLQRVIGVYSIVIETAGSQQKEVEIKALSQDKANELSEQLMSLKHSEEVEETSEDEIPGTNNRTPKWHFKVGVPTLLKLGLTSNYLRGVAIIITFYFTLREQFMLEDTLPIEIPNQSFVGTGSLVFILILLLIGMFITIAETVIKYYDLNLKRYSDALQVEMGLRTNTRVSLKENRVQLFEVVTNPLQQWLDLYQLKLSLASSENDLKKSQIKIPGLPPNIISEVKDFFFKTEVTEKTFLVPHKIYLLRKISRGMIPAVIGLLAAYFYQEMLSFAFIGGILSLYVVLLTVYNFFYYRRLKLSVSDEFLVKYSGIWNRRQQYIEMYRLQSISIQQPIWYKRRGLVNLTFHSAAGDIRFPVLRISEVQPLINYLLYKIESTSKEWM</sequence>
<gene>
    <name evidence="3" type="ORF">ACFQ1G_03185</name>
</gene>
<dbReference type="InterPro" id="IPR014529">
    <property type="entry name" value="UCP026631"/>
</dbReference>
<reference evidence="4" key="1">
    <citation type="journal article" date="2019" name="Int. J. Syst. Evol. Microbiol.">
        <title>The Global Catalogue of Microorganisms (GCM) 10K type strain sequencing project: providing services to taxonomists for standard genome sequencing and annotation.</title>
        <authorList>
            <consortium name="The Broad Institute Genomics Platform"/>
            <consortium name="The Broad Institute Genome Sequencing Center for Infectious Disease"/>
            <person name="Wu L."/>
            <person name="Ma J."/>
        </authorList>
    </citation>
    <scope>NUCLEOTIDE SEQUENCE [LARGE SCALE GENOMIC DNA]</scope>
    <source>
        <strain evidence="4">CCUG 60898</strain>
    </source>
</reference>